<dbReference type="Proteomes" id="UP000479190">
    <property type="component" value="Unassembled WGS sequence"/>
</dbReference>
<feature type="transmembrane region" description="Helical" evidence="9">
    <location>
        <begin position="119"/>
        <end position="139"/>
    </location>
</feature>
<evidence type="ECO:0000256" key="1">
    <source>
        <dbReference type="ARBA" id="ARBA00004127"/>
    </source>
</evidence>
<evidence type="ECO:0000256" key="3">
    <source>
        <dbReference type="ARBA" id="ARBA00022449"/>
    </source>
</evidence>
<keyword evidence="7" id="KW-0406">Ion transport</keyword>
<organism evidence="11 12">
    <name type="scientific">Trichogramma brassicae</name>
    <dbReference type="NCBI Taxonomy" id="86971"/>
    <lineage>
        <taxon>Eukaryota</taxon>
        <taxon>Metazoa</taxon>
        <taxon>Ecdysozoa</taxon>
        <taxon>Arthropoda</taxon>
        <taxon>Hexapoda</taxon>
        <taxon>Insecta</taxon>
        <taxon>Pterygota</taxon>
        <taxon>Neoptera</taxon>
        <taxon>Endopterygota</taxon>
        <taxon>Hymenoptera</taxon>
        <taxon>Apocrita</taxon>
        <taxon>Proctotrupomorpha</taxon>
        <taxon>Chalcidoidea</taxon>
        <taxon>Trichogrammatidae</taxon>
        <taxon>Trichogramma</taxon>
    </lineage>
</organism>
<keyword evidence="3" id="KW-0050">Antiport</keyword>
<dbReference type="InterPro" id="IPR004837">
    <property type="entry name" value="NaCa_Exmemb"/>
</dbReference>
<dbReference type="Gene3D" id="1.20.1420.30">
    <property type="entry name" value="NCX, central ion-binding region"/>
    <property type="match status" value="1"/>
</dbReference>
<dbReference type="GO" id="GO:0042383">
    <property type="term" value="C:sarcolemma"/>
    <property type="evidence" value="ECO:0007669"/>
    <property type="project" value="TreeGrafter"/>
</dbReference>
<dbReference type="GO" id="GO:0098703">
    <property type="term" value="P:calcium ion import across plasma membrane"/>
    <property type="evidence" value="ECO:0007669"/>
    <property type="project" value="TreeGrafter"/>
</dbReference>
<feature type="transmembrane region" description="Helical" evidence="9">
    <location>
        <begin position="209"/>
        <end position="231"/>
    </location>
</feature>
<dbReference type="OrthoDB" id="418484at2759"/>
<evidence type="ECO:0000313" key="12">
    <source>
        <dbReference type="Proteomes" id="UP000479190"/>
    </source>
</evidence>
<reference evidence="11 12" key="1">
    <citation type="submission" date="2020-02" db="EMBL/GenBank/DDBJ databases">
        <authorList>
            <person name="Ferguson B K."/>
        </authorList>
    </citation>
    <scope>NUCLEOTIDE SEQUENCE [LARGE SCALE GENOMIC DNA]</scope>
</reference>
<keyword evidence="8 9" id="KW-0472">Membrane</keyword>
<gene>
    <name evidence="11" type="ORF">TBRA_LOCUS9396</name>
</gene>
<evidence type="ECO:0000256" key="6">
    <source>
        <dbReference type="ARBA" id="ARBA00022989"/>
    </source>
</evidence>
<dbReference type="GO" id="GO:0012505">
    <property type="term" value="C:endomembrane system"/>
    <property type="evidence" value="ECO:0007669"/>
    <property type="project" value="UniProtKB-SubCell"/>
</dbReference>
<dbReference type="PANTHER" id="PTHR11878">
    <property type="entry name" value="SODIUM/CALCIUM EXCHANGER"/>
    <property type="match status" value="1"/>
</dbReference>
<comment type="subcellular location">
    <subcellularLocation>
        <location evidence="1">Endomembrane system</location>
        <topology evidence="1">Multi-pass membrane protein</topology>
    </subcellularLocation>
</comment>
<keyword evidence="5 9" id="KW-0812">Transmembrane</keyword>
<dbReference type="GO" id="GO:0098794">
    <property type="term" value="C:postsynapse"/>
    <property type="evidence" value="ECO:0007669"/>
    <property type="project" value="TreeGrafter"/>
</dbReference>
<evidence type="ECO:0000313" key="11">
    <source>
        <dbReference type="EMBL" id="CAB0037572.1"/>
    </source>
</evidence>
<dbReference type="PANTHER" id="PTHR11878:SF65">
    <property type="entry name" value="NA_CA-EXCHANGE PROTEIN, ISOFORM G"/>
    <property type="match status" value="1"/>
</dbReference>
<feature type="domain" description="Sodium/calcium exchanger membrane region" evidence="10">
    <location>
        <begin position="91"/>
        <end position="233"/>
    </location>
</feature>
<evidence type="ECO:0000256" key="7">
    <source>
        <dbReference type="ARBA" id="ARBA00023065"/>
    </source>
</evidence>
<dbReference type="GO" id="GO:0005432">
    <property type="term" value="F:calcium:sodium antiporter activity"/>
    <property type="evidence" value="ECO:0007669"/>
    <property type="project" value="TreeGrafter"/>
</dbReference>
<keyword evidence="4" id="KW-0109">Calcium transport</keyword>
<dbReference type="AlphaFoldDB" id="A0A6H5IK87"/>
<accession>A0A6H5IK87</accession>
<evidence type="ECO:0000259" key="10">
    <source>
        <dbReference type="Pfam" id="PF01699"/>
    </source>
</evidence>
<keyword evidence="2" id="KW-0813">Transport</keyword>
<dbReference type="InterPro" id="IPR051171">
    <property type="entry name" value="CaCA"/>
</dbReference>
<protein>
    <recommendedName>
        <fullName evidence="10">Sodium/calcium exchanger membrane region domain-containing protein</fullName>
    </recommendedName>
</protein>
<feature type="non-terminal residue" evidence="11">
    <location>
        <position position="275"/>
    </location>
</feature>
<keyword evidence="4" id="KW-0106">Calcium</keyword>
<dbReference type="Pfam" id="PF01699">
    <property type="entry name" value="Na_Ca_ex"/>
    <property type="match status" value="1"/>
</dbReference>
<name>A0A6H5IK87_9HYME</name>
<feature type="transmembrane region" description="Helical" evidence="9">
    <location>
        <begin position="177"/>
        <end position="197"/>
    </location>
</feature>
<evidence type="ECO:0000256" key="9">
    <source>
        <dbReference type="SAM" id="Phobius"/>
    </source>
</evidence>
<keyword evidence="6 9" id="KW-1133">Transmembrane helix</keyword>
<keyword evidence="12" id="KW-1185">Reference proteome</keyword>
<dbReference type="EMBL" id="CADCXV010000860">
    <property type="protein sequence ID" value="CAB0037572.1"/>
    <property type="molecule type" value="Genomic_DNA"/>
</dbReference>
<sequence>MNDVLSAKSFVHACSNRFSHARRHLHHHPGASLLAYIYARTRIHVSVNERFDLRKLLKLQREVYRQEPAWVPFGDADSPSQLLRTDCRVRFIDTFASKVAACQDKYADASVGNVTGSNAVNVFLGIGIAWSIAAIYHSYKGSVFSVNPGKYNFSFMPIKPRAEKPLFFTKIIFLDRLAFSVTLFCSEACVVIVILMLRRSKAIGGELGGPMGIKILTSMVLFGLWIFYLIMSTLEATNYNYGKNIKSQCWQKCDVQYAQRTTPISMNATFTRITC</sequence>
<evidence type="ECO:0000256" key="5">
    <source>
        <dbReference type="ARBA" id="ARBA00022692"/>
    </source>
</evidence>
<evidence type="ECO:0000256" key="4">
    <source>
        <dbReference type="ARBA" id="ARBA00022568"/>
    </source>
</evidence>
<proteinExistence type="predicted"/>
<dbReference type="InterPro" id="IPR044880">
    <property type="entry name" value="NCX_ion-bd_dom_sf"/>
</dbReference>
<dbReference type="GO" id="GO:0030424">
    <property type="term" value="C:axon"/>
    <property type="evidence" value="ECO:0007669"/>
    <property type="project" value="TreeGrafter"/>
</dbReference>
<evidence type="ECO:0000256" key="8">
    <source>
        <dbReference type="ARBA" id="ARBA00023136"/>
    </source>
</evidence>
<evidence type="ECO:0000256" key="2">
    <source>
        <dbReference type="ARBA" id="ARBA00022448"/>
    </source>
</evidence>